<dbReference type="InterPro" id="IPR014710">
    <property type="entry name" value="RmlC-like_jellyroll"/>
</dbReference>
<dbReference type="EMBL" id="FNUY01000003">
    <property type="protein sequence ID" value="SEG08997.1"/>
    <property type="molecule type" value="Genomic_DNA"/>
</dbReference>
<dbReference type="NCBIfam" id="NF038084">
    <property type="entry name" value="DHCW_cupin"/>
    <property type="match status" value="1"/>
</dbReference>
<accession>A0A1H5XCD5</accession>
<organism evidence="1 2">
    <name type="scientific">Bosea lathyri</name>
    <dbReference type="NCBI Taxonomy" id="1036778"/>
    <lineage>
        <taxon>Bacteria</taxon>
        <taxon>Pseudomonadati</taxon>
        <taxon>Pseudomonadota</taxon>
        <taxon>Alphaproteobacteria</taxon>
        <taxon>Hyphomicrobiales</taxon>
        <taxon>Boseaceae</taxon>
        <taxon>Bosea</taxon>
    </lineage>
</organism>
<dbReference type="InterPro" id="IPR011051">
    <property type="entry name" value="RmlC_Cupin_sf"/>
</dbReference>
<evidence type="ECO:0008006" key="3">
    <source>
        <dbReference type="Google" id="ProtNLM"/>
    </source>
</evidence>
<sequence length="113" mass="12670">MKISDIAFVTTDWASVAPERHAGEEGEAIWRTQYFGPADNRIRVRMVEYSPGYIADHWCSKGHIILCLDGEMETTLEDGRVFPLRPGMSYQVADQAEAHRSSAPKGAKLFIVD</sequence>
<proteinExistence type="predicted"/>
<keyword evidence="2" id="KW-1185">Reference proteome</keyword>
<evidence type="ECO:0000313" key="2">
    <source>
        <dbReference type="Proteomes" id="UP000236743"/>
    </source>
</evidence>
<protein>
    <recommendedName>
        <fullName evidence="3">Cupin domain-containing protein</fullName>
    </recommendedName>
</protein>
<reference evidence="1 2" key="1">
    <citation type="submission" date="2016-10" db="EMBL/GenBank/DDBJ databases">
        <authorList>
            <person name="de Groot N.N."/>
        </authorList>
    </citation>
    <scope>NUCLEOTIDE SEQUENCE [LARGE SCALE GENOMIC DNA]</scope>
    <source>
        <strain evidence="1 2">DSM 26656</strain>
    </source>
</reference>
<dbReference type="Gene3D" id="2.60.120.10">
    <property type="entry name" value="Jelly Rolls"/>
    <property type="match status" value="1"/>
</dbReference>
<dbReference type="OrthoDB" id="9794443at2"/>
<dbReference type="Proteomes" id="UP000236743">
    <property type="component" value="Unassembled WGS sequence"/>
</dbReference>
<gene>
    <name evidence="1" type="ORF">SAMN04488115_103169</name>
</gene>
<name>A0A1H5XCD5_9HYPH</name>
<dbReference type="SUPFAM" id="SSF51182">
    <property type="entry name" value="RmlC-like cupins"/>
    <property type="match status" value="1"/>
</dbReference>
<dbReference type="AlphaFoldDB" id="A0A1H5XCD5"/>
<dbReference type="InterPro" id="IPR047713">
    <property type="entry name" value="DHCW_cupin"/>
</dbReference>
<evidence type="ECO:0000313" key="1">
    <source>
        <dbReference type="EMBL" id="SEG08997.1"/>
    </source>
</evidence>
<dbReference type="RefSeq" id="WP_103872026.1">
    <property type="nucleotide sequence ID" value="NZ_FNUY01000003.1"/>
</dbReference>